<keyword evidence="4" id="KW-1185">Reference proteome</keyword>
<dbReference type="PANTHER" id="PTHR24321:SF15">
    <property type="entry name" value="OXIDOREDUCTASE UCPA"/>
    <property type="match status" value="1"/>
</dbReference>
<reference evidence="3" key="2">
    <citation type="submission" date="2020-09" db="EMBL/GenBank/DDBJ databases">
        <authorList>
            <person name="Sun Q."/>
            <person name="Kim S."/>
        </authorList>
    </citation>
    <scope>NUCLEOTIDE SEQUENCE</scope>
    <source>
        <strain evidence="3">KCTC 42651</strain>
    </source>
</reference>
<dbReference type="Gene3D" id="3.40.50.720">
    <property type="entry name" value="NAD(P)-binding Rossmann-like Domain"/>
    <property type="match status" value="1"/>
</dbReference>
<dbReference type="EMBL" id="BMZS01000002">
    <property type="protein sequence ID" value="GHD43782.1"/>
    <property type="molecule type" value="Genomic_DNA"/>
</dbReference>
<dbReference type="InterPro" id="IPR036291">
    <property type="entry name" value="NAD(P)-bd_dom_sf"/>
</dbReference>
<comment type="caution">
    <text evidence="3">The sequence shown here is derived from an EMBL/GenBank/DDBJ whole genome shotgun (WGS) entry which is preliminary data.</text>
</comment>
<keyword evidence="2" id="KW-0560">Oxidoreductase</keyword>
<sequence>MGGRLNGKIAIVTGAGSVGPGWGNGKASATLYAREGAKVFLVDNRADAVEETRRIIAGEGGTCATHVCDVTRSDQVAAMVAACVETFGSLDILHNNVGAAKPGGPVTLSEEDWDAQMDVNLRHVFLAAKHAIPVMEKAGGGAIVNIGSTSGVTFTGQQQIAYQVAKAAIVRFSRSVALEYAPKGIRCNTVIPGQMHTPMVEAYLAGQQAGGNAEELIARRNSRIPMGFMGTGWDVAHACLFLVSDEARYVTGAEIVVDGGLTLKCTDR</sequence>
<evidence type="ECO:0000256" key="2">
    <source>
        <dbReference type="ARBA" id="ARBA00023002"/>
    </source>
</evidence>
<evidence type="ECO:0000313" key="4">
    <source>
        <dbReference type="Proteomes" id="UP000630353"/>
    </source>
</evidence>
<dbReference type="InterPro" id="IPR002347">
    <property type="entry name" value="SDR_fam"/>
</dbReference>
<protein>
    <submittedName>
        <fullName evidence="3">Dehydrogenase</fullName>
    </submittedName>
</protein>
<organism evidence="3 4">
    <name type="scientific">Thalassobaculum fulvum</name>
    <dbReference type="NCBI Taxonomy" id="1633335"/>
    <lineage>
        <taxon>Bacteria</taxon>
        <taxon>Pseudomonadati</taxon>
        <taxon>Pseudomonadota</taxon>
        <taxon>Alphaproteobacteria</taxon>
        <taxon>Rhodospirillales</taxon>
        <taxon>Thalassobaculaceae</taxon>
        <taxon>Thalassobaculum</taxon>
    </lineage>
</organism>
<dbReference type="CDD" id="cd05233">
    <property type="entry name" value="SDR_c"/>
    <property type="match status" value="1"/>
</dbReference>
<comment type="similarity">
    <text evidence="1">Belongs to the short-chain dehydrogenases/reductases (SDR) family.</text>
</comment>
<dbReference type="Pfam" id="PF13561">
    <property type="entry name" value="adh_short_C2"/>
    <property type="match status" value="1"/>
</dbReference>
<evidence type="ECO:0000256" key="1">
    <source>
        <dbReference type="ARBA" id="ARBA00006484"/>
    </source>
</evidence>
<dbReference type="AlphaFoldDB" id="A0A918XQ45"/>
<reference evidence="3" key="1">
    <citation type="journal article" date="2014" name="Int. J. Syst. Evol. Microbiol.">
        <title>Complete genome sequence of Corynebacterium casei LMG S-19264T (=DSM 44701T), isolated from a smear-ripened cheese.</title>
        <authorList>
            <consortium name="US DOE Joint Genome Institute (JGI-PGF)"/>
            <person name="Walter F."/>
            <person name="Albersmeier A."/>
            <person name="Kalinowski J."/>
            <person name="Ruckert C."/>
        </authorList>
    </citation>
    <scope>NUCLEOTIDE SEQUENCE</scope>
    <source>
        <strain evidence="3">KCTC 42651</strain>
    </source>
</reference>
<dbReference type="PANTHER" id="PTHR24321">
    <property type="entry name" value="DEHYDROGENASES, SHORT CHAIN"/>
    <property type="match status" value="1"/>
</dbReference>
<dbReference type="SUPFAM" id="SSF51735">
    <property type="entry name" value="NAD(P)-binding Rossmann-fold domains"/>
    <property type="match status" value="1"/>
</dbReference>
<accession>A0A918XQ45</accession>
<dbReference type="PRINTS" id="PR00081">
    <property type="entry name" value="GDHRDH"/>
</dbReference>
<dbReference type="PRINTS" id="PR00080">
    <property type="entry name" value="SDRFAMILY"/>
</dbReference>
<dbReference type="RefSeq" id="WP_189987864.1">
    <property type="nucleotide sequence ID" value="NZ_BMZS01000002.1"/>
</dbReference>
<proteinExistence type="inferred from homology"/>
<dbReference type="Proteomes" id="UP000630353">
    <property type="component" value="Unassembled WGS sequence"/>
</dbReference>
<evidence type="ECO:0000313" key="3">
    <source>
        <dbReference type="EMBL" id="GHD43782.1"/>
    </source>
</evidence>
<dbReference type="GO" id="GO:0016491">
    <property type="term" value="F:oxidoreductase activity"/>
    <property type="evidence" value="ECO:0007669"/>
    <property type="project" value="UniProtKB-KW"/>
</dbReference>
<gene>
    <name evidence="3" type="ORF">GCM10017083_10330</name>
</gene>
<name>A0A918XQ45_9PROT</name>
<dbReference type="FunFam" id="3.40.50.720:FF:000084">
    <property type="entry name" value="Short-chain dehydrogenase reductase"/>
    <property type="match status" value="1"/>
</dbReference>